<dbReference type="SUPFAM" id="SSF89796">
    <property type="entry name" value="CoA-transferase family III (CaiB/BaiF)"/>
    <property type="match status" value="2"/>
</dbReference>
<dbReference type="Proteomes" id="UP000239469">
    <property type="component" value="Unassembled WGS sequence"/>
</dbReference>
<dbReference type="InterPro" id="IPR050509">
    <property type="entry name" value="CoA-transferase_III"/>
</dbReference>
<dbReference type="AlphaFoldDB" id="A0A2S9X462"/>
<dbReference type="InterPro" id="IPR003673">
    <property type="entry name" value="CoA-Trfase_fam_III"/>
</dbReference>
<dbReference type="InterPro" id="IPR023606">
    <property type="entry name" value="CoA-Trfase_III_dom_1_sf"/>
</dbReference>
<comment type="caution">
    <text evidence="1">The sequence shown here is derived from an EMBL/GenBank/DDBJ whole genome shotgun (WGS) entry which is preliminary data.</text>
</comment>
<dbReference type="Pfam" id="PF02515">
    <property type="entry name" value="CoA_transf_3"/>
    <property type="match status" value="2"/>
</dbReference>
<dbReference type="Gene3D" id="3.40.50.10540">
    <property type="entry name" value="Crotonobetainyl-coa:carnitine coa-transferase, domain 1"/>
    <property type="match status" value="2"/>
</dbReference>
<gene>
    <name evidence="1" type="ORF">BUE93_12595</name>
</gene>
<dbReference type="EMBL" id="MTBD01000026">
    <property type="protein sequence ID" value="PRP70477.1"/>
    <property type="molecule type" value="Genomic_DNA"/>
</dbReference>
<dbReference type="PANTHER" id="PTHR48228:SF4">
    <property type="entry name" value="BLR3030 PROTEIN"/>
    <property type="match status" value="1"/>
</dbReference>
<dbReference type="InterPro" id="IPR044855">
    <property type="entry name" value="CoA-Trfase_III_dom3_sf"/>
</dbReference>
<dbReference type="Gene3D" id="3.30.1540.10">
    <property type="entry name" value="formyl-coa transferase, domain 3"/>
    <property type="match status" value="1"/>
</dbReference>
<name>A0A2S9X462_9NEIS</name>
<sequence length="473" mass="51006">MSFSIQDGAMNHITEQAIRQLWRPSQLDSAWLDQLRLQGQGPVLPSSFALDAAAQACLAASGLAAAAFWHARGGERQTVSVNLHHAVAEFRSEHYLRVDGAQPSDPWDKIAGIYRCGDGRWLRIHTNFPQHCQGVLQLLQCEYDKAAVTAALQKWTAFDFEDAAAARGLVATALRSFAEWDAHPQGQAVAAQAVFSLTRLDHAEPLALTDADRPLGGVRVLDLTRIIAGPLGGRVLAAHGADVLHISSPRLPTIPTLDMDMGRGKRNAQLDLTRESDRDILRRLLADAHVFIQGYRPGGLAGLGFSPDDAARMRPGIVYVSLSAYGNQGPWAGRRGFDSLTQTASGFNLAEAEAAGSETPRAFPAQALDHIAGYLAALGATAALRHQRQQGGSWHVEVSLAQAAHWLRGLGRVEGAINLPIPTLEDVRPWLEETDSGFGRLLAVRHAAELSLTPARWPLPAMPLGSHAASWTV</sequence>
<accession>A0A2S9X462</accession>
<dbReference type="PANTHER" id="PTHR48228">
    <property type="entry name" value="SUCCINYL-COA--D-CITRAMALATE COA-TRANSFERASE"/>
    <property type="match status" value="1"/>
</dbReference>
<protein>
    <submittedName>
        <fullName evidence="1">Carnitine dehydratase</fullName>
    </submittedName>
</protein>
<reference evidence="1 2" key="1">
    <citation type="submission" date="2017-01" db="EMBL/GenBank/DDBJ databases">
        <title>New insights into the genetic diversity of Chromobacterium isolated from tropical freshwater lake.</title>
        <authorList>
            <person name="Santos A.B."/>
            <person name="Nascimento A.M."/>
            <person name="Da Silva P.C."/>
        </authorList>
    </citation>
    <scope>NUCLEOTIDE SEQUENCE [LARGE SCALE GENOMIC DNA]</scope>
    <source>
        <strain evidence="1 2">56AF</strain>
    </source>
</reference>
<evidence type="ECO:0000313" key="1">
    <source>
        <dbReference type="EMBL" id="PRP70477.1"/>
    </source>
</evidence>
<organism evidence="1 2">
    <name type="scientific">Chromobacterium amazonense</name>
    <dbReference type="NCBI Taxonomy" id="1382803"/>
    <lineage>
        <taxon>Bacteria</taxon>
        <taxon>Pseudomonadati</taxon>
        <taxon>Pseudomonadota</taxon>
        <taxon>Betaproteobacteria</taxon>
        <taxon>Neisseriales</taxon>
        <taxon>Chromobacteriaceae</taxon>
        <taxon>Chromobacterium</taxon>
    </lineage>
</organism>
<dbReference type="GO" id="GO:0003824">
    <property type="term" value="F:catalytic activity"/>
    <property type="evidence" value="ECO:0007669"/>
    <property type="project" value="InterPro"/>
</dbReference>
<evidence type="ECO:0000313" key="2">
    <source>
        <dbReference type="Proteomes" id="UP000239469"/>
    </source>
</evidence>
<proteinExistence type="predicted"/>